<dbReference type="InterPro" id="IPR043773">
    <property type="entry name" value="JetA"/>
</dbReference>
<dbReference type="Proteomes" id="UP000046122">
    <property type="component" value="Unassembled WGS sequence"/>
</dbReference>
<sequence length="511" mass="57582">MSDASRPQIFGQLGPDIFTVFSGGNRLLYERAILAVYEDLYRSDLLFPTEAEVVGVIYDCITREPGLWAEDEAAVDLDRLVTRTGRRVRRRRVAGVDDLATGTVISRSRHIYNRMLQTGWLDEASYGLKTTVEMPSGAMRLAEFLCSLKEGGAEQLGGLVVEVRNAIRAVREKPAENALGLNKAAQDSARFGRYLRSVLAALREVDRQVLSSDTLADRLRHYFEDFVERVLLRDYTSISTTAHPYRHRQTILVSLDELEDSEIDLAAVADAYLEARLVPDEKAARDLVQEDLFRIRRVFERIDGSFEAIQQHRSRLETRLRNVVRYAGRRTNFLQRSEHVIQGLDDALSQGVDDIAIQGLIEPRTTVVAPELLAKPRGARPQIADADLTLPAPDPIREFRRQLEREYLDRLTISPAKVSRFLERRVPPFGETTAAFMRIETVDDFLAFEAIRMMVAGGLGGDADSRLAKALEGRFELVASDEPVSNEWLDCGGFHVKRLDDSITLEVRHAA</sequence>
<accession>A0A090GSY4</accession>
<reference evidence="1 2" key="1">
    <citation type="submission" date="2014-08" db="EMBL/GenBank/DDBJ databases">
        <authorList>
            <person name="Moulin Lionel"/>
        </authorList>
    </citation>
    <scope>NUCLEOTIDE SEQUENCE [LARGE SCALE GENOMIC DNA]</scope>
</reference>
<evidence type="ECO:0000313" key="1">
    <source>
        <dbReference type="EMBL" id="CDX51544.1"/>
    </source>
</evidence>
<dbReference type="EMBL" id="CCNE01000005">
    <property type="protein sequence ID" value="CDX51544.1"/>
    <property type="molecule type" value="Genomic_DNA"/>
</dbReference>
<evidence type="ECO:0000313" key="2">
    <source>
        <dbReference type="Proteomes" id="UP000046122"/>
    </source>
</evidence>
<name>A0A090GSY4_MESPL</name>
<gene>
    <name evidence="1" type="ORF">MPL3365_130517</name>
</gene>
<dbReference type="AlphaFoldDB" id="A0A090GSY4"/>
<organism evidence="1 2">
    <name type="scientific">Mesorhizobium plurifarium</name>
    <dbReference type="NCBI Taxonomy" id="69974"/>
    <lineage>
        <taxon>Bacteria</taxon>
        <taxon>Pseudomonadati</taxon>
        <taxon>Pseudomonadota</taxon>
        <taxon>Alphaproteobacteria</taxon>
        <taxon>Hyphomicrobiales</taxon>
        <taxon>Phyllobacteriaceae</taxon>
        <taxon>Mesorhizobium</taxon>
    </lineage>
</organism>
<dbReference type="Pfam" id="PF18982">
    <property type="entry name" value="JetA"/>
    <property type="match status" value="1"/>
</dbReference>
<protein>
    <submittedName>
        <fullName evidence="1">Uncharacterized protein</fullName>
    </submittedName>
</protein>
<proteinExistence type="predicted"/>